<dbReference type="InterPro" id="IPR005467">
    <property type="entry name" value="His_kinase_dom"/>
</dbReference>
<evidence type="ECO:0000256" key="13">
    <source>
        <dbReference type="ARBA" id="ARBA00023136"/>
    </source>
</evidence>
<dbReference type="GO" id="GO:0000155">
    <property type="term" value="F:phosphorelay sensor kinase activity"/>
    <property type="evidence" value="ECO:0007669"/>
    <property type="project" value="InterPro"/>
</dbReference>
<dbReference type="SMART" id="SM00304">
    <property type="entry name" value="HAMP"/>
    <property type="match status" value="1"/>
</dbReference>
<reference evidence="17" key="1">
    <citation type="journal article" date="2020" name="mSystems">
        <title>Genome- and Community-Level Interaction Insights into Carbon Utilization and Element Cycling Functions of Hydrothermarchaeota in Hydrothermal Sediment.</title>
        <authorList>
            <person name="Zhou Z."/>
            <person name="Liu Y."/>
            <person name="Xu W."/>
            <person name="Pan J."/>
            <person name="Luo Z.H."/>
            <person name="Li M."/>
        </authorList>
    </citation>
    <scope>NUCLEOTIDE SEQUENCE [LARGE SCALE GENOMIC DNA]</scope>
    <source>
        <strain evidence="17">SpSt-258</strain>
    </source>
</reference>
<organism evidence="17">
    <name type="scientific">candidate division WOR-3 bacterium</name>
    <dbReference type="NCBI Taxonomy" id="2052148"/>
    <lineage>
        <taxon>Bacteria</taxon>
        <taxon>Bacteria division WOR-3</taxon>
    </lineage>
</organism>
<gene>
    <name evidence="17" type="ORF">ENP86_04265</name>
</gene>
<dbReference type="GO" id="GO:0005524">
    <property type="term" value="F:ATP binding"/>
    <property type="evidence" value="ECO:0007669"/>
    <property type="project" value="UniProtKB-KW"/>
</dbReference>
<evidence type="ECO:0000256" key="9">
    <source>
        <dbReference type="ARBA" id="ARBA00022777"/>
    </source>
</evidence>
<evidence type="ECO:0000256" key="7">
    <source>
        <dbReference type="ARBA" id="ARBA00022692"/>
    </source>
</evidence>
<dbReference type="Gene3D" id="6.10.340.10">
    <property type="match status" value="1"/>
</dbReference>
<name>A0A7V0Z525_UNCW3</name>
<dbReference type="InterPro" id="IPR036097">
    <property type="entry name" value="HisK_dim/P_sf"/>
</dbReference>
<evidence type="ECO:0000256" key="4">
    <source>
        <dbReference type="ARBA" id="ARBA00022475"/>
    </source>
</evidence>
<dbReference type="PRINTS" id="PR00344">
    <property type="entry name" value="BCTRLSENSOR"/>
</dbReference>
<keyword evidence="6" id="KW-0808">Transferase</keyword>
<dbReference type="Pfam" id="PF00512">
    <property type="entry name" value="HisKA"/>
    <property type="match status" value="1"/>
</dbReference>
<dbReference type="PANTHER" id="PTHR45528:SF1">
    <property type="entry name" value="SENSOR HISTIDINE KINASE CPXA"/>
    <property type="match status" value="1"/>
</dbReference>
<keyword evidence="9 17" id="KW-0418">Kinase</keyword>
<feature type="domain" description="HAMP" evidence="16">
    <location>
        <begin position="194"/>
        <end position="246"/>
    </location>
</feature>
<evidence type="ECO:0000256" key="12">
    <source>
        <dbReference type="ARBA" id="ARBA00023012"/>
    </source>
</evidence>
<dbReference type="InterPro" id="IPR050398">
    <property type="entry name" value="HssS/ArlS-like"/>
</dbReference>
<accession>A0A7V0Z525</accession>
<dbReference type="EC" id="2.7.13.3" evidence="3"/>
<dbReference type="Pfam" id="PF00672">
    <property type="entry name" value="HAMP"/>
    <property type="match status" value="1"/>
</dbReference>
<evidence type="ECO:0000256" key="1">
    <source>
        <dbReference type="ARBA" id="ARBA00000085"/>
    </source>
</evidence>
<evidence type="ECO:0000259" key="16">
    <source>
        <dbReference type="PROSITE" id="PS50885"/>
    </source>
</evidence>
<dbReference type="AlphaFoldDB" id="A0A7V0Z525"/>
<dbReference type="Gene3D" id="1.10.287.130">
    <property type="match status" value="1"/>
</dbReference>
<protein>
    <recommendedName>
        <fullName evidence="3">histidine kinase</fullName>
        <ecNumber evidence="3">2.7.13.3</ecNumber>
    </recommendedName>
</protein>
<keyword evidence="5" id="KW-0597">Phosphoprotein</keyword>
<feature type="transmembrane region" description="Helical" evidence="14">
    <location>
        <begin position="170"/>
        <end position="192"/>
    </location>
</feature>
<comment type="catalytic activity">
    <reaction evidence="1">
        <text>ATP + protein L-histidine = ADP + protein N-phospho-L-histidine.</text>
        <dbReference type="EC" id="2.7.13.3"/>
    </reaction>
</comment>
<dbReference type="Gene3D" id="3.30.565.10">
    <property type="entry name" value="Histidine kinase-like ATPase, C-terminal domain"/>
    <property type="match status" value="1"/>
</dbReference>
<keyword evidence="8" id="KW-0547">Nucleotide-binding</keyword>
<feature type="domain" description="Histidine kinase" evidence="15">
    <location>
        <begin position="268"/>
        <end position="488"/>
    </location>
</feature>
<keyword evidence="13 14" id="KW-0472">Membrane</keyword>
<dbReference type="InterPro" id="IPR003660">
    <property type="entry name" value="HAMP_dom"/>
</dbReference>
<dbReference type="SUPFAM" id="SSF55874">
    <property type="entry name" value="ATPase domain of HSP90 chaperone/DNA topoisomerase II/histidine kinase"/>
    <property type="match status" value="1"/>
</dbReference>
<dbReference type="InterPro" id="IPR004358">
    <property type="entry name" value="Sig_transdc_His_kin-like_C"/>
</dbReference>
<dbReference type="PROSITE" id="PS50109">
    <property type="entry name" value="HIS_KIN"/>
    <property type="match status" value="1"/>
</dbReference>
<evidence type="ECO:0000256" key="3">
    <source>
        <dbReference type="ARBA" id="ARBA00012438"/>
    </source>
</evidence>
<feature type="transmembrane region" description="Helical" evidence="14">
    <location>
        <begin position="12"/>
        <end position="30"/>
    </location>
</feature>
<comment type="caution">
    <text evidence="17">The sequence shown here is derived from an EMBL/GenBank/DDBJ whole genome shotgun (WGS) entry which is preliminary data.</text>
</comment>
<dbReference type="PANTHER" id="PTHR45528">
    <property type="entry name" value="SENSOR HISTIDINE KINASE CPXA"/>
    <property type="match status" value="1"/>
</dbReference>
<dbReference type="InterPro" id="IPR036890">
    <property type="entry name" value="HATPase_C_sf"/>
</dbReference>
<evidence type="ECO:0000256" key="2">
    <source>
        <dbReference type="ARBA" id="ARBA00004651"/>
    </source>
</evidence>
<dbReference type="Pfam" id="PF02518">
    <property type="entry name" value="HATPase_c"/>
    <property type="match status" value="1"/>
</dbReference>
<dbReference type="SMART" id="SM00387">
    <property type="entry name" value="HATPase_c"/>
    <property type="match status" value="1"/>
</dbReference>
<keyword evidence="12" id="KW-0902">Two-component regulatory system</keyword>
<dbReference type="SMART" id="SM00388">
    <property type="entry name" value="HisKA"/>
    <property type="match status" value="1"/>
</dbReference>
<proteinExistence type="predicted"/>
<evidence type="ECO:0000256" key="10">
    <source>
        <dbReference type="ARBA" id="ARBA00022840"/>
    </source>
</evidence>
<dbReference type="SUPFAM" id="SSF47384">
    <property type="entry name" value="Homodimeric domain of signal transducing histidine kinase"/>
    <property type="match status" value="1"/>
</dbReference>
<keyword evidence="11 14" id="KW-1133">Transmembrane helix</keyword>
<evidence type="ECO:0000256" key="5">
    <source>
        <dbReference type="ARBA" id="ARBA00022553"/>
    </source>
</evidence>
<dbReference type="CDD" id="cd06225">
    <property type="entry name" value="HAMP"/>
    <property type="match status" value="1"/>
</dbReference>
<dbReference type="InterPro" id="IPR003661">
    <property type="entry name" value="HisK_dim/P_dom"/>
</dbReference>
<keyword evidence="7 14" id="KW-0812">Transmembrane</keyword>
<dbReference type="CDD" id="cd00082">
    <property type="entry name" value="HisKA"/>
    <property type="match status" value="1"/>
</dbReference>
<dbReference type="PROSITE" id="PS50885">
    <property type="entry name" value="HAMP"/>
    <property type="match status" value="1"/>
</dbReference>
<dbReference type="GO" id="GO:0005886">
    <property type="term" value="C:plasma membrane"/>
    <property type="evidence" value="ECO:0007669"/>
    <property type="project" value="UniProtKB-SubCell"/>
</dbReference>
<evidence type="ECO:0000313" key="17">
    <source>
        <dbReference type="EMBL" id="HDY58750.1"/>
    </source>
</evidence>
<evidence type="ECO:0000256" key="11">
    <source>
        <dbReference type="ARBA" id="ARBA00022989"/>
    </source>
</evidence>
<comment type="subcellular location">
    <subcellularLocation>
        <location evidence="2">Cell membrane</location>
        <topology evidence="2">Multi-pass membrane protein</topology>
    </subcellularLocation>
</comment>
<evidence type="ECO:0000259" key="15">
    <source>
        <dbReference type="PROSITE" id="PS50109"/>
    </source>
</evidence>
<evidence type="ECO:0000256" key="8">
    <source>
        <dbReference type="ARBA" id="ARBA00022741"/>
    </source>
</evidence>
<dbReference type="InterPro" id="IPR003594">
    <property type="entry name" value="HATPase_dom"/>
</dbReference>
<evidence type="ECO:0000256" key="6">
    <source>
        <dbReference type="ARBA" id="ARBA00022679"/>
    </source>
</evidence>
<keyword evidence="10" id="KW-0067">ATP-binding</keyword>
<evidence type="ECO:0000256" key="14">
    <source>
        <dbReference type="SAM" id="Phobius"/>
    </source>
</evidence>
<dbReference type="SUPFAM" id="SSF158472">
    <property type="entry name" value="HAMP domain-like"/>
    <property type="match status" value="1"/>
</dbReference>
<dbReference type="FunFam" id="3.30.565.10:FF:000006">
    <property type="entry name" value="Sensor histidine kinase WalK"/>
    <property type="match status" value="1"/>
</dbReference>
<dbReference type="EMBL" id="DSKY01000012">
    <property type="protein sequence ID" value="HDY58750.1"/>
    <property type="molecule type" value="Genomic_DNA"/>
</dbReference>
<keyword evidence="4" id="KW-1003">Cell membrane</keyword>
<sequence>MKMPFRTKLIGALFIIILTVFTGMGIYMTLNRIKEVRSEIVSNARMFVILTSDKIGDAFLRYFKTAFFRFRAIALEQKAMNIDLENIQIIDLTGRIQYDMAQYEKGISFAENPYSTDPFVLQNIKKMEMNIMADDHLCIIVPYVDEYGVHNYSIVYHFSLKRISNEVSNVVKGSIAMGLSMLLLSVVLAVIASNRITGHLAVVSKAAKEIAEGDFGKVITIKTGDEFEDLANAFNFMTEKIRGNIRELNNLIGELKKRDIQKTQFLANISHELRTPLTASIGYVDYMEKEKMGSLNPDQKHSLEIIRSNLERLNKEIHSLLLVSKYTLEGIKLNPEEIDISELLENIIKNFTPEVKLKGLVIKTSFAQKTLTGDKDNIRTVVENLIGNSIKFSAPATAITIATDIENKENQKYFKFKISNYGATIPEDQVRKIFEPFYQVDATTSRKYGGIGLGLSIAQNIIEAHQGKIWAESKDGLTTFYFVIPQGG</sequence>